<feature type="transmembrane region" description="Helical" evidence="7">
    <location>
        <begin position="184"/>
        <end position="207"/>
    </location>
</feature>
<dbReference type="GO" id="GO:0030255">
    <property type="term" value="P:protein secretion by the type IV secretion system"/>
    <property type="evidence" value="ECO:0007669"/>
    <property type="project" value="InterPro"/>
</dbReference>
<evidence type="ECO:0000256" key="6">
    <source>
        <dbReference type="SAM" id="MobiDB-lite"/>
    </source>
</evidence>
<dbReference type="EMBL" id="JGVR01000026">
    <property type="protein sequence ID" value="KEZ16900.1"/>
    <property type="molecule type" value="Genomic_DNA"/>
</dbReference>
<evidence type="ECO:0000256" key="3">
    <source>
        <dbReference type="ARBA" id="ARBA00022692"/>
    </source>
</evidence>
<dbReference type="RefSeq" id="WP_051886913.1">
    <property type="nucleotide sequence ID" value="NZ_JGVR01000026.1"/>
</dbReference>
<feature type="compositionally biased region" description="Basic and acidic residues" evidence="6">
    <location>
        <begin position="368"/>
        <end position="383"/>
    </location>
</feature>
<dbReference type="InterPro" id="IPR007688">
    <property type="entry name" value="Conjugal_tfr_TrbL/VirB6"/>
</dbReference>
<evidence type="ECO:0000313" key="9">
    <source>
        <dbReference type="Proteomes" id="UP000028534"/>
    </source>
</evidence>
<dbReference type="AlphaFoldDB" id="A0A084EG08"/>
<feature type="region of interest" description="Disordered" evidence="6">
    <location>
        <begin position="322"/>
        <end position="383"/>
    </location>
</feature>
<dbReference type="GO" id="GO:0016020">
    <property type="term" value="C:membrane"/>
    <property type="evidence" value="ECO:0007669"/>
    <property type="project" value="UniProtKB-SubCell"/>
</dbReference>
<evidence type="ECO:0000256" key="5">
    <source>
        <dbReference type="ARBA" id="ARBA00023136"/>
    </source>
</evidence>
<dbReference type="Pfam" id="PF04610">
    <property type="entry name" value="TrbL"/>
    <property type="match status" value="1"/>
</dbReference>
<dbReference type="eggNOG" id="COG3704">
    <property type="taxonomic scope" value="Bacteria"/>
</dbReference>
<feature type="transmembrane region" description="Helical" evidence="7">
    <location>
        <begin position="265"/>
        <end position="292"/>
    </location>
</feature>
<name>A0A084EG08_SPHYA</name>
<dbReference type="PATRIC" id="fig|13690.10.peg.3977"/>
<reference evidence="8 9" key="1">
    <citation type="submission" date="2014-03" db="EMBL/GenBank/DDBJ databases">
        <title>Genome sequence of Sphingobium yanoikuyae B1.</title>
        <authorList>
            <person name="Gan H.M."/>
            <person name="Gan H.Y."/>
            <person name="Savka M.A."/>
        </authorList>
    </citation>
    <scope>NUCLEOTIDE SEQUENCE [LARGE SCALE GENOMIC DNA]</scope>
    <source>
        <strain evidence="8 9">B1</strain>
    </source>
</reference>
<protein>
    <submittedName>
        <fullName evidence="8">Type IV secretory pathway, VirB6 component</fullName>
    </submittedName>
</protein>
<sequence>MTCALTTQNQLTAALSQIDCQARTIGAYGYGALAESGSIANMAVIAALAIFLCLFAFRLLLGYPLAGRDGFNVLCKMGIVLTLATAWPAWRSIAYDLVLDGPGQISHAIGATSMSSDTSSLFARLQAVDDGLVSLTQLGSGRANSVDSPDPDQGDISQGVTMTDKSALAAARATFLATSIGSAALVRIGAGLLLALAPLIAALLLFGETVGLFVGWTRALAFVALGSLVLTLLQTVQIAMLAPWLADVLTQRQSAVYTPAAPTELFILTLSSAGMIVGVLLILACVAFARFLRILPHVRSIRTWRTALQPLALRQPILPNQPLTSGNALRPANNGRHTAERKVATPLPLNGRGSPPSNGASVSGLGESFRRLSTAHERRDGAR</sequence>
<dbReference type="Proteomes" id="UP000028534">
    <property type="component" value="Unassembled WGS sequence"/>
</dbReference>
<comment type="subcellular location">
    <subcellularLocation>
        <location evidence="1">Membrane</location>
        <topology evidence="1">Multi-pass membrane protein</topology>
    </subcellularLocation>
</comment>
<keyword evidence="5 7" id="KW-0472">Membrane</keyword>
<keyword evidence="4 7" id="KW-1133">Transmembrane helix</keyword>
<organism evidence="8 9">
    <name type="scientific">Sphingobium yanoikuyae</name>
    <name type="common">Sphingomonas yanoikuyae</name>
    <dbReference type="NCBI Taxonomy" id="13690"/>
    <lineage>
        <taxon>Bacteria</taxon>
        <taxon>Pseudomonadati</taxon>
        <taxon>Pseudomonadota</taxon>
        <taxon>Alphaproteobacteria</taxon>
        <taxon>Sphingomonadales</taxon>
        <taxon>Sphingomonadaceae</taxon>
        <taxon>Sphingobium</taxon>
    </lineage>
</organism>
<evidence type="ECO:0000313" key="8">
    <source>
        <dbReference type="EMBL" id="KEZ16900.1"/>
    </source>
</evidence>
<evidence type="ECO:0000256" key="2">
    <source>
        <dbReference type="ARBA" id="ARBA00007802"/>
    </source>
</evidence>
<gene>
    <name evidence="8" type="ORF">CP98_03872</name>
</gene>
<accession>A0A084EG08</accession>
<feature type="transmembrane region" description="Helical" evidence="7">
    <location>
        <begin position="39"/>
        <end position="61"/>
    </location>
</feature>
<keyword evidence="3 7" id="KW-0812">Transmembrane</keyword>
<proteinExistence type="inferred from homology"/>
<evidence type="ECO:0000256" key="4">
    <source>
        <dbReference type="ARBA" id="ARBA00022989"/>
    </source>
</evidence>
<comment type="caution">
    <text evidence="8">The sequence shown here is derived from an EMBL/GenBank/DDBJ whole genome shotgun (WGS) entry which is preliminary data.</text>
</comment>
<comment type="similarity">
    <text evidence="2">Belongs to the TrbL/VirB6 family.</text>
</comment>
<feature type="transmembrane region" description="Helical" evidence="7">
    <location>
        <begin position="219"/>
        <end position="245"/>
    </location>
</feature>
<evidence type="ECO:0000256" key="1">
    <source>
        <dbReference type="ARBA" id="ARBA00004141"/>
    </source>
</evidence>
<evidence type="ECO:0000256" key="7">
    <source>
        <dbReference type="SAM" id="Phobius"/>
    </source>
</evidence>